<dbReference type="Gene3D" id="3.30.530.20">
    <property type="match status" value="1"/>
</dbReference>
<dbReference type="InterPro" id="IPR013538">
    <property type="entry name" value="ASHA1/2-like_C"/>
</dbReference>
<dbReference type="Pfam" id="PF08327">
    <property type="entry name" value="AHSA1"/>
    <property type="match status" value="1"/>
</dbReference>
<dbReference type="AlphaFoldDB" id="A0A6J4U9J9"/>
<organism evidence="3">
    <name type="scientific">uncultured Thermomicrobiales bacterium</name>
    <dbReference type="NCBI Taxonomy" id="1645740"/>
    <lineage>
        <taxon>Bacteria</taxon>
        <taxon>Pseudomonadati</taxon>
        <taxon>Thermomicrobiota</taxon>
        <taxon>Thermomicrobia</taxon>
        <taxon>Thermomicrobiales</taxon>
        <taxon>environmental samples</taxon>
    </lineage>
</organism>
<dbReference type="InterPro" id="IPR023393">
    <property type="entry name" value="START-like_dom_sf"/>
</dbReference>
<gene>
    <name evidence="3" type="ORF">AVDCRST_MAG33-325</name>
</gene>
<evidence type="ECO:0000259" key="2">
    <source>
        <dbReference type="Pfam" id="PF08327"/>
    </source>
</evidence>
<reference evidence="3" key="1">
    <citation type="submission" date="2020-02" db="EMBL/GenBank/DDBJ databases">
        <authorList>
            <person name="Meier V. D."/>
        </authorList>
    </citation>
    <scope>NUCLEOTIDE SEQUENCE</scope>
    <source>
        <strain evidence="3">AVDCRST_MAG33</strain>
    </source>
</reference>
<protein>
    <recommendedName>
        <fullName evidence="2">Activator of Hsp90 ATPase homologue 1/2-like C-terminal domain-containing protein</fullName>
    </recommendedName>
</protein>
<accession>A0A6J4U9J9</accession>
<proteinExistence type="inferred from homology"/>
<sequence>MSVESPGERMETMLDLKIVHRTLIRSDPESVYDALTTGEGFDSWFTRGSEIDARPGGSYVFRWRGWGPDKTDGDRSGPVIDAQRPSRYVFQWNEHLGQRTTVAFALDAVPDGTVVTVTETGYPDTPDGRFQIMDCAVGWGEALTLLKFWIEHGVRY</sequence>
<name>A0A6J4U9J9_9BACT</name>
<feature type="domain" description="Activator of Hsp90 ATPase homologue 1/2-like C-terminal" evidence="2">
    <location>
        <begin position="27"/>
        <end position="147"/>
    </location>
</feature>
<dbReference type="CDD" id="cd07814">
    <property type="entry name" value="SRPBCC_CalC_Aha1-like"/>
    <property type="match status" value="1"/>
</dbReference>
<dbReference type="SUPFAM" id="SSF55961">
    <property type="entry name" value="Bet v1-like"/>
    <property type="match status" value="1"/>
</dbReference>
<evidence type="ECO:0000256" key="1">
    <source>
        <dbReference type="ARBA" id="ARBA00006817"/>
    </source>
</evidence>
<comment type="similarity">
    <text evidence="1">Belongs to the AHA1 family.</text>
</comment>
<evidence type="ECO:0000313" key="3">
    <source>
        <dbReference type="EMBL" id="CAA9544622.1"/>
    </source>
</evidence>
<dbReference type="EMBL" id="CADCWK010000027">
    <property type="protein sequence ID" value="CAA9544622.1"/>
    <property type="molecule type" value="Genomic_DNA"/>
</dbReference>